<comment type="subcellular location">
    <subcellularLocation>
        <location evidence="1">Cytoplasm</location>
    </subcellularLocation>
    <subcellularLocation>
        <location evidence="2">Lipid droplet</location>
    </subcellularLocation>
    <subcellularLocation>
        <location evidence="3">Secreted</location>
    </subcellularLocation>
</comment>
<organism evidence="23 24">
    <name type="scientific">Lepisosteus oculatus</name>
    <name type="common">Spotted gar</name>
    <dbReference type="NCBI Taxonomy" id="7918"/>
    <lineage>
        <taxon>Eukaryota</taxon>
        <taxon>Metazoa</taxon>
        <taxon>Chordata</taxon>
        <taxon>Craniata</taxon>
        <taxon>Vertebrata</taxon>
        <taxon>Euteleostomi</taxon>
        <taxon>Actinopterygii</taxon>
        <taxon>Neopterygii</taxon>
        <taxon>Holostei</taxon>
        <taxon>Semionotiformes</taxon>
        <taxon>Lepisosteidae</taxon>
        <taxon>Lepisosteus</taxon>
    </lineage>
</organism>
<reference evidence="23" key="2">
    <citation type="submission" date="2025-08" db="UniProtKB">
        <authorList>
            <consortium name="Ensembl"/>
        </authorList>
    </citation>
    <scope>IDENTIFICATION</scope>
</reference>
<evidence type="ECO:0000256" key="12">
    <source>
        <dbReference type="ARBA" id="ARBA00022729"/>
    </source>
</evidence>
<keyword evidence="5" id="KW-0963">Cytoplasm</keyword>
<evidence type="ECO:0000256" key="11">
    <source>
        <dbReference type="ARBA" id="ARBA00022710"/>
    </source>
</evidence>
<dbReference type="EMBL" id="AHAT01029904">
    <property type="status" value="NOT_ANNOTATED_CDS"/>
    <property type="molecule type" value="Genomic_DNA"/>
</dbReference>
<dbReference type="GO" id="GO:0034362">
    <property type="term" value="C:low-density lipoprotein particle"/>
    <property type="evidence" value="ECO:0007669"/>
    <property type="project" value="UniProtKB-KW"/>
</dbReference>
<feature type="coiled-coil region" evidence="20">
    <location>
        <begin position="2096"/>
        <end position="2159"/>
    </location>
</feature>
<keyword evidence="12 21" id="KW-0732">Signal</keyword>
<keyword evidence="15" id="KW-1207">Sterol metabolism</keyword>
<dbReference type="InterPro" id="IPR015816">
    <property type="entry name" value="Vitellinogen_b-sht_N"/>
</dbReference>
<reference evidence="24" key="1">
    <citation type="submission" date="2011-12" db="EMBL/GenBank/DDBJ databases">
        <title>The Draft Genome of Lepisosteus oculatus.</title>
        <authorList>
            <consortium name="The Broad Institute Genome Assembly &amp; Analysis Group"/>
            <consortium name="Computational R&amp;D Group"/>
            <consortium name="and Sequencing Platform"/>
            <person name="Di Palma F."/>
            <person name="Alfoldi J."/>
            <person name="Johnson J."/>
            <person name="Berlin A."/>
            <person name="Gnerre S."/>
            <person name="Jaffe D."/>
            <person name="MacCallum I."/>
            <person name="Young S."/>
            <person name="Walker B.J."/>
            <person name="Lander E.S."/>
            <person name="Lindblad-Toh K."/>
        </authorList>
    </citation>
    <scope>NUCLEOTIDE SEQUENCE [LARGE SCALE GENOMIC DNA]</scope>
</reference>
<dbReference type="GO" id="GO:0008201">
    <property type="term" value="F:heparin binding"/>
    <property type="evidence" value="ECO:0007669"/>
    <property type="project" value="UniProtKB-KW"/>
</dbReference>
<evidence type="ECO:0000256" key="21">
    <source>
        <dbReference type="SAM" id="SignalP"/>
    </source>
</evidence>
<dbReference type="InterPro" id="IPR009454">
    <property type="entry name" value="Lipid_transpt_open_b-sht"/>
</dbReference>
<dbReference type="SMART" id="SM00638">
    <property type="entry name" value="LPD_N"/>
    <property type="match status" value="1"/>
</dbReference>
<dbReference type="Proteomes" id="UP000018468">
    <property type="component" value="Linkage group LG1"/>
</dbReference>
<accession>W5NKW2</accession>
<evidence type="ECO:0000256" key="6">
    <source>
        <dbReference type="ARBA" id="ARBA00022513"/>
    </source>
</evidence>
<dbReference type="PROSITE" id="PS51211">
    <property type="entry name" value="VITELLOGENIN"/>
    <property type="match status" value="1"/>
</dbReference>
<dbReference type="FunFam" id="2.30.230.10:FF:000003">
    <property type="entry name" value="Apolipoprotein B"/>
    <property type="match status" value="1"/>
</dbReference>
<reference evidence="23" key="3">
    <citation type="submission" date="2025-09" db="UniProtKB">
        <authorList>
            <consortium name="Ensembl"/>
        </authorList>
    </citation>
    <scope>IDENTIFICATION</scope>
</reference>
<sequence>MGDPKLSLLLLLITYAFAQQDNESTDEQSPTCLLFLKVSTRFKNLKKYVYRYEAESQNGVTGTANLRNGPRITCMVELEVPRTCNFIMRTTDCTLSEVKLIDPQGRLVYSQSPSAAAFKSAMEKNILMFQIEHGTKVTLFPKSEEPTNILNIKRGIISALMAPADNEQQNEDMQTLHGQCRSVVTANSATDVTVTRDLSECDRFHPKQDYTSPLALISGMHIPLSNLISSSQTCNYQFDPKRKHVTGATCIEKYIFLPFSHKNEHGISSHVKQTLTLKDSTKINNRIFEPSESLEEQQGLFMEHSDDKSPVQSKDAVLTILRDLSNLPKTQQRQQRASLFQKLVTELRALKNETLGAMVKEMGEISSMITMQALPQCGTPECTSAMLQVLRTSDSSGIAVDAAVYALGLLSSPCSKRVREMLSMAQHRQSRATLYGLSSSVKKFYQNEGKVTPEVTEVAEFMAFMLGSDCSGDEDQTYLTLRAIGNMGGAMEAASPKLKSTILKCVKHKSTTPAVQQAAIQAFRQMTITDEVRSILLQTLQDMSGSVQKRVAAYLMLMRNPSPSDLNKLTRILVKEKNEQVRNFIASHITNILDSKEPSVQGLREKIIALKSFEVPVVEGSRKFSRNYKISSSMPLQEEPLEASMQGNMIFDPSGYMPREVMLETTLKAFGYNIDMFEAKVGLEGNGFEPTIDALFGEKGFFPDSAMKAMYWAENKMPDKVNEVLKNWVAPLKSEKIPVDIVKEVSRNFNRLMKDLKSQKSPEAMAYLRIMETELGYIKASDLKYVVQMAETLATSISTVPSKIAKSLLSGTDNEIFAHYIFMDNEFSLPTSTGFPLKFSLSGVFAPGAKGGLKMTPEMPQKELSFMPSVGVEFVTHMGVHIPEFNTAGVEMHTNIYHESAFNAKLTMKGNQVKLSIPAPQGPTQLFSISNKLLSVSSTQTEIVPPLVESRTDSVTCRPLLTGLQYCTTVRYSNASSTDSAPYYPLTGETRFALEVQPTGEVTEYSATVGYEVAREGRQKIDTVKIILQAEDQGSQSSEASVTLKYNRNKMTMSSDLQIPDYDIETGIKLGVNTEAMVKGKKTYVLTVDVTNKKVPELSLVGHARLEGMKDGLLQGQLTIPSLKIDAITTATIKSSGGLTVQLDSSVKIPESSSVQRATFRYVLDDNKVEIELKSDVNSEVTKFLPDPEQYQKYLNKYVDDILEQKVAKTDMKLRHIVSKSIEAGNIWLDKMAKDFPYIENHWIKRNIPENILFSFPEKLYMKSDSLFRYQFNKDKFTINVPLPFGGKTSEDLNFPKTMYSPPLVLPKLGINIPTREFNIPSFSIPQTYELSVPLLGVAELSTRLQSNLYNWTASVSGGNQTTDTHNFIAKYQVMAECPVELLSYKIEGKGIILCSLHFILYTVKGSLQHKLLDASFSWSEAGTLNENLNARAIYTFDASSILGIKSSLIYSSELTGTFDEFKTDAIVNGSIRLGPLYSNAWYTVTYVINPRNYEANGESWLKLDTSFLQAQNRIKGSYANEVLSITSNTNAHNDALKHIGELSYKDGNLLLKSDAAARYLSKTLRNTMELALSSQAATIRAESQAEYYRNRVYALVSGSLNGRGLEINTDGSINVETGRGSHKATLSITQDGLSTSGTTTLQCIPLTFENNFNGGIGRSGASLTLSAKGDILQERVELNVDSKLGLSEAYLNTIYKINILNVNAVNRMNLKINNKGLDFSNNMIGSYEKMKTEQMHSLRITLWTLAFRSKTDNFICPENSYKHDIKFEMEPFIVSLDLSNNLKLLAADINNVGQLKVKPYQMKLSGSIRGVMGNEELRHNYEISYADLTGIAKYHTIGNIKEAKITHHADIEVAGLSAKFSSEASLKSKSLQFESSIRSLAMPFTLSVDSLVNANGELDFYGKHSGQLFSKFLMKAEPLAFTYSHDYRGSTTHQLDSKTPVETLLENKLVGLLTPSGQSGNWKLKTKLNENVYNHDMQAYNNAEMIGVELSGQVLTDYFRKLTDSSRLSRDVSNQVEEFSISGFLKYDKNKDMHIIQLPFVESLPALIEQIKDTLVVTLESLQNFLRSLDINDFIRKHKARLDKLPQQVNDYMKTMDLENKVAEAKRKVVAFTKEYTVSLEDLEGALDRLRELNEKALVELQKQFNSILSNLKNAYEKANVEEFIADVLRYILNELEAIDKKYEITKTALKTVRGMEEIIQKYDLKKLKESGAAWLQDLDSRYEIKAQIQKQLNDLKSQIQSFDLQKFGDTLTDKMKSINIQESLNKLKANIPTEEIAKVLDAVRDLILNWIEDYEITEKINSAYATLKELLVKYEVDKKVYVLMDQAVLLTKRYKIKETVQSAVNTLKSIDVTAYTDKALQKLDDTIGQLKELDYKEVINQLNQYIDFLLQKLKSFNYNEFVDDANKKISEMTKYINDQIQAFEIPQKIEALQQYIRGIQGAAVSYLEQLRDTKVAEVLKWIQDLVDSTALSEFKKRVQDNLMDLRQRISTMDIKKEIQLYLQRASEFYTNMVKYITDQWSKVYQEINNLAVQYDAKEIVDTLNEALENGYVFPEYRIGTIRIPSFELSLRALRKAEFETPEFTVPLTNLEVPSVKINLKKLQEIRIPTRFTTPEITILNEFTIPSITIDFNEIKRGIISVVDRIRNFEIQLPDPDIYFRDLKIAYLSDLPDLTFPEITLSEIRFPEFSIPKLNLENFEMSMLQIPEYKLPRIPHEVSVPTFGKLSGEFKIKSPFYNLVTTAEFQNATSNQKNPQFTASVISQATSTVEYLAYTLDITARLSSQRMRTLQLSETVKLNHNAFSLNHQGDLIFSGSSVQGTSKTTGKASTEIYTAELVNNIRVSLESGVSASMDTTYNHNMNIPAADISSQATVAQNVNTRLESGTVSVTVRNTGSAKWSIQDYVDDGTHKSDLQFSINVNTAKLTFTAETNSKALKMKQNIEAESVIFSHATLDIRAETETPFIKSSVLLVNGKAHVSDMKIELVATHDSDLTGRISGTIANSINFLAHPFEIVLNSKNKGNMKISFPLKLIGKIELFNGYALTLNSGVQQVSWQAGARFNQYKYSHNFTLGNNENDIGVYATMNGEANLDFLNVPITTPEIPVPYTSIKIPSVKEMSLWEKSGLKELLRTTRQSFDLNFKVQYQKNLDMHAFSIDLEPIYKTINDNIKLLNQNFEYGRDNAVILLTNSYNKAKEQYEKFKIDTSINKLPRTFRIPGYTVPILNIEVSPFTAELPAFSFVIPKEVSTPSFRVPMVGFSVPTYTLVLPSLELPVLHVPSTLRKLTLPKFKLPSMQNNILIPAMGNITYDFSLKSTVITLNANAGLYNQTDIVARFGASSTSVFEVLKFKFDGTTSLTRKRGLKLATALSLEHVNIEGSHDSTVSLTKKSMDASVTTNAKVSLPVLNMEFSQELLGNSKSKPNVASNIKLKYNFNLPLIETTGKGTVEQNIALEGLTSYFSMETSTKGKIDGSTVKNHKFSGTISNEANVYLNANGLRSTMKTDANSKVDAKRIRVWNFELNENSALEASPRRVYAMFNYTSNNEAVAKLFNTKGRQTAKATLDLVPSMLTADLQIDVSQPSSLSEQASIFESLALSISSEKQQFTWSGKRQISSNILGNDLLLSNDEPEVRLDVSGSLQGHVSFLKQVILPVYDKSLWDVLKFDVTTNEENLQFLNSSTSIVYTKNKDGYFFPLPVQALTDGVTINIPEITLAVPEWVINTPAFNVPLTTLRVPSYTIDFKKIEIPKRIRTLPFDLTLPHLPNVKFPKLNIGTDYLNKVKSKLPHFSVKVPEFDITISSFTLPKTFTVGTNTIHLDSIVNKISNFDLPTITIPEQKIEIPELSLSLPAGVFIPYFGALSATVKVASPIYNVSWTTSLENKSPSLVSSVRSSCSSTLVFLEYDLEGSATATYQDGALSLNGKSSFSHSDLSIDMKHEYTQNQRGTHHTLNVDITSPAFADVSLRYTGRNDEITASISSTSAGFLGLLLEKKSPELLHGRLYSRYPSSPEKDVNILDTEVSLRNHEMLHFQATWNGNIFYEMLTGLREKVPKMMSAVYKCIDKYHRNLFGVEISVCAQNLRKAVSNVIETSYRELPKTFEQIGDETKKLYKRAADSLGSADLQNLSSKFYDSTKNVLRQYQKKVKELLDAAIKFLKETKFQLPGFEERFTGHELYLQATQSVIYMIDQIIQQVDDFMERYTSALVNYIKSIEFKVPGTDQTVSGKEVLKKIKIGLRAIQNKAIETMKSLQKVSLEKILQELRDFLQTCSQKVEEIISTLKSQNFEEIRTKIGEIYSDAMNSPTAEKIKDDLTYILKSAVHIYRLSEDMLNIIVKHLEKASLYVKSLREEYLDANMVGWTVRYYEIEEKIIDLIKRFFVYVKEVKEIIDTNGSEYFNYVDDLVFNVEGKGQEMVSYLVNRAQDQMRELSTSAKRAANEYKDLAKVQIQNAFDKMSLDNLSSEIQKIIDFMIQKYSSIYNDILNLLQELSRNMRPYMQVSDSELNVNVPLPFLWESFDELPERRDQ</sequence>
<evidence type="ECO:0000256" key="9">
    <source>
        <dbReference type="ARBA" id="ARBA00022674"/>
    </source>
</evidence>
<protein>
    <submittedName>
        <fullName evidence="23">Apolipoprotein Ba</fullName>
    </submittedName>
</protein>
<dbReference type="Gene3D" id="2.30.230.10">
    <property type="entry name" value="Lipovitellin, beta-sheet shell regions, chain A"/>
    <property type="match status" value="1"/>
</dbReference>
<dbReference type="GO" id="GO:0008203">
    <property type="term" value="P:cholesterol metabolic process"/>
    <property type="evidence" value="ECO:0007669"/>
    <property type="project" value="UniProtKB-KW"/>
</dbReference>
<dbReference type="GO" id="GO:0005737">
    <property type="term" value="C:cytoplasm"/>
    <property type="evidence" value="ECO:0007669"/>
    <property type="project" value="UniProtKB-SubCell"/>
</dbReference>
<evidence type="ECO:0000256" key="13">
    <source>
        <dbReference type="ARBA" id="ARBA00023055"/>
    </source>
</evidence>
<dbReference type="Ensembl" id="ENSLOCT00000021307.1">
    <property type="protein sequence ID" value="ENSLOCP00000021271.1"/>
    <property type="gene ID" value="ENSLOCG00000017204.1"/>
</dbReference>
<evidence type="ECO:0000256" key="10">
    <source>
        <dbReference type="ARBA" id="ARBA00022677"/>
    </source>
</evidence>
<dbReference type="Pfam" id="PF06448">
    <property type="entry name" value="DUF1081"/>
    <property type="match status" value="1"/>
</dbReference>
<evidence type="ECO:0000256" key="5">
    <source>
        <dbReference type="ARBA" id="ARBA00022490"/>
    </source>
</evidence>
<evidence type="ECO:0000256" key="14">
    <source>
        <dbReference type="ARBA" id="ARBA00023098"/>
    </source>
</evidence>
<keyword evidence="20" id="KW-0175">Coiled coil</keyword>
<dbReference type="InterPro" id="IPR011030">
    <property type="entry name" value="Lipovitellin_superhlx_dom"/>
</dbReference>
<dbReference type="PANTHER" id="PTHR13769:SF1">
    <property type="entry name" value="APOLIPOPROTEIN B-100"/>
    <property type="match status" value="1"/>
</dbReference>
<evidence type="ECO:0000256" key="1">
    <source>
        <dbReference type="ARBA" id="ARBA00004496"/>
    </source>
</evidence>
<dbReference type="GO" id="GO:0034361">
    <property type="term" value="C:very-low-density lipoprotein particle"/>
    <property type="evidence" value="ECO:0007669"/>
    <property type="project" value="UniProtKB-KW"/>
</dbReference>
<evidence type="ECO:0000256" key="8">
    <source>
        <dbReference type="ARBA" id="ARBA00022548"/>
    </source>
</evidence>
<name>W5NKW2_LEPOC</name>
<keyword evidence="14" id="KW-0443">Lipid metabolism</keyword>
<dbReference type="SUPFAM" id="SSF48431">
    <property type="entry name" value="Lipovitellin-phosvitin complex, superhelical domain"/>
    <property type="match status" value="1"/>
</dbReference>
<dbReference type="Pfam" id="PF01347">
    <property type="entry name" value="Vitellogenin_N"/>
    <property type="match status" value="1"/>
</dbReference>
<dbReference type="Gene3D" id="2.20.80.10">
    <property type="entry name" value="Lipovitellin-phosvitin complex, chain A, domain 4"/>
    <property type="match status" value="1"/>
</dbReference>
<dbReference type="GO" id="GO:0005811">
    <property type="term" value="C:lipid droplet"/>
    <property type="evidence" value="ECO:0007669"/>
    <property type="project" value="UniProtKB-SubCell"/>
</dbReference>
<evidence type="ECO:0000256" key="3">
    <source>
        <dbReference type="ARBA" id="ARBA00004613"/>
    </source>
</evidence>
<feature type="coiled-coil region" evidence="20">
    <location>
        <begin position="4129"/>
        <end position="4156"/>
    </location>
</feature>
<evidence type="ECO:0000313" key="24">
    <source>
        <dbReference type="Proteomes" id="UP000018468"/>
    </source>
</evidence>
<comment type="caution">
    <text evidence="19">Lacks conserved residue(s) required for the propagation of feature annotation.</text>
</comment>
<dbReference type="GO" id="GO:0042627">
    <property type="term" value="C:chylomicron"/>
    <property type="evidence" value="ECO:0007669"/>
    <property type="project" value="UniProtKB-KW"/>
</dbReference>
<dbReference type="InterPro" id="IPR001747">
    <property type="entry name" value="Vitellogenin_N"/>
</dbReference>
<keyword evidence="10" id="KW-0551">Lipid droplet</keyword>
<evidence type="ECO:0000256" key="7">
    <source>
        <dbReference type="ARBA" id="ARBA00022525"/>
    </source>
</evidence>
<dbReference type="HOGENOM" id="CLU_000127_0_0_1"/>
<evidence type="ECO:0000256" key="16">
    <source>
        <dbReference type="ARBA" id="ARBA00023180"/>
    </source>
</evidence>
<keyword evidence="9" id="KW-0358">Heparin-binding</keyword>
<keyword evidence="6" id="KW-0162">Chylomicron</keyword>
<dbReference type="PANTHER" id="PTHR13769">
    <property type="entry name" value="APOLIPOPROTEIN B"/>
    <property type="match status" value="1"/>
</dbReference>
<evidence type="ECO:0000256" key="20">
    <source>
        <dbReference type="SAM" id="Coils"/>
    </source>
</evidence>
<keyword evidence="4" id="KW-0813">Transport</keyword>
<evidence type="ECO:0000256" key="18">
    <source>
        <dbReference type="ARBA" id="ARBA00023313"/>
    </source>
</evidence>
<dbReference type="GO" id="GO:0005319">
    <property type="term" value="F:lipid transporter activity"/>
    <property type="evidence" value="ECO:0007669"/>
    <property type="project" value="InterPro"/>
</dbReference>
<feature type="domain" description="Vitellogenin" evidence="22">
    <location>
        <begin position="42"/>
        <end position="661"/>
    </location>
</feature>
<keyword evidence="18" id="KW-0850">VLDL</keyword>
<proteinExistence type="predicted"/>
<feature type="signal peptide" evidence="21">
    <location>
        <begin position="1"/>
        <end position="18"/>
    </location>
</feature>
<keyword evidence="11" id="KW-0427">LDL</keyword>
<dbReference type="Gene3D" id="1.25.10.20">
    <property type="entry name" value="Vitellinogen, superhelical"/>
    <property type="match status" value="1"/>
</dbReference>
<dbReference type="SUPFAM" id="SSF56968">
    <property type="entry name" value="Lipovitellin-phosvitin complex, beta-sheet shell regions"/>
    <property type="match status" value="2"/>
</dbReference>
<keyword evidence="16" id="KW-0325">Glycoprotein</keyword>
<evidence type="ECO:0000256" key="17">
    <source>
        <dbReference type="ARBA" id="ARBA00023221"/>
    </source>
</evidence>
<dbReference type="GeneTree" id="ENSGT00590000083139"/>
<keyword evidence="8" id="KW-0153">Cholesterol metabolism</keyword>
<dbReference type="SMART" id="SM01169">
    <property type="entry name" value="DUF1943"/>
    <property type="match status" value="1"/>
</dbReference>
<evidence type="ECO:0000256" key="4">
    <source>
        <dbReference type="ARBA" id="ARBA00022448"/>
    </source>
</evidence>
<evidence type="ECO:0000313" key="23">
    <source>
        <dbReference type="Ensembl" id="ENSLOCP00000021271.1"/>
    </source>
</evidence>
<dbReference type="InterPro" id="IPR015255">
    <property type="entry name" value="Vitellinogen_open_b-sht"/>
</dbReference>
<evidence type="ECO:0000259" key="22">
    <source>
        <dbReference type="PROSITE" id="PS51211"/>
    </source>
</evidence>
<dbReference type="InterPro" id="IPR015819">
    <property type="entry name" value="Lipid_transp_b-sht_shell"/>
</dbReference>
<keyword evidence="17" id="KW-0753">Steroid metabolism</keyword>
<dbReference type="InterPro" id="IPR052418">
    <property type="entry name" value="Apolipoprotein_B"/>
</dbReference>
<evidence type="ECO:0000256" key="15">
    <source>
        <dbReference type="ARBA" id="ARBA00023166"/>
    </source>
</evidence>
<feature type="chain" id="PRO_5004869896" evidence="21">
    <location>
        <begin position="19"/>
        <end position="4523"/>
    </location>
</feature>
<keyword evidence="13" id="KW-0445">Lipid transport</keyword>
<evidence type="ECO:0000256" key="19">
    <source>
        <dbReference type="PROSITE-ProRule" id="PRU00557"/>
    </source>
</evidence>
<keyword evidence="24" id="KW-1185">Reference proteome</keyword>
<evidence type="ECO:0000256" key="2">
    <source>
        <dbReference type="ARBA" id="ARBA00004502"/>
    </source>
</evidence>
<dbReference type="Pfam" id="PF09172">
    <property type="entry name" value="Vit_open_b-sht"/>
    <property type="match status" value="1"/>
</dbReference>
<keyword evidence="7" id="KW-0964">Secreted</keyword>
<dbReference type="Bgee" id="ENSLOCG00000017204">
    <property type="expression patterns" value="Expressed in liver and 7 other cell types or tissues"/>
</dbReference>